<reference evidence="3" key="1">
    <citation type="submission" date="2017-01" db="EMBL/GenBank/DDBJ databases">
        <authorList>
            <person name="Varghese N."/>
            <person name="Submissions S."/>
        </authorList>
    </citation>
    <scope>NUCLEOTIDE SEQUENCE [LARGE SCALE GENOMIC DNA]</scope>
    <source>
        <strain evidence="3">DSM 17126</strain>
    </source>
</reference>
<gene>
    <name evidence="2" type="ORF">SAMN05421639_104146</name>
</gene>
<keyword evidence="3" id="KW-1185">Reference proteome</keyword>
<evidence type="ECO:0000256" key="1">
    <source>
        <dbReference type="SAM" id="SignalP"/>
    </source>
</evidence>
<dbReference type="RefSeq" id="WP_076508152.1">
    <property type="nucleotide sequence ID" value="NZ_FTNY01000004.1"/>
</dbReference>
<dbReference type="EMBL" id="FTNY01000004">
    <property type="protein sequence ID" value="SIS37694.1"/>
    <property type="molecule type" value="Genomic_DNA"/>
</dbReference>
<feature type="chain" id="PRO_5012207565" description="Microcystin-dependent protein" evidence="1">
    <location>
        <begin position="20"/>
        <end position="272"/>
    </location>
</feature>
<protein>
    <recommendedName>
        <fullName evidence="4">Microcystin-dependent protein</fullName>
    </recommendedName>
</protein>
<proteinExistence type="predicted"/>
<accession>A0A1N7IKR8</accession>
<name>A0A1N7IKR8_9FLAO</name>
<evidence type="ECO:0000313" key="3">
    <source>
        <dbReference type="Proteomes" id="UP000186373"/>
    </source>
</evidence>
<dbReference type="SUPFAM" id="SSF88874">
    <property type="entry name" value="Receptor-binding domain of short tail fibre protein gp12"/>
    <property type="match status" value="1"/>
</dbReference>
<evidence type="ECO:0000313" key="2">
    <source>
        <dbReference type="EMBL" id="SIS37694.1"/>
    </source>
</evidence>
<evidence type="ECO:0008006" key="4">
    <source>
        <dbReference type="Google" id="ProtNLM"/>
    </source>
</evidence>
<organism evidence="2 3">
    <name type="scientific">Chryseobacterium shigense</name>
    <dbReference type="NCBI Taxonomy" id="297244"/>
    <lineage>
        <taxon>Bacteria</taxon>
        <taxon>Pseudomonadati</taxon>
        <taxon>Bacteroidota</taxon>
        <taxon>Flavobacteriia</taxon>
        <taxon>Flavobacteriales</taxon>
        <taxon>Weeksellaceae</taxon>
        <taxon>Chryseobacterium group</taxon>
        <taxon>Chryseobacterium</taxon>
    </lineage>
</organism>
<dbReference type="OrthoDB" id="1143915at2"/>
<dbReference type="Proteomes" id="UP000186373">
    <property type="component" value="Unassembled WGS sequence"/>
</dbReference>
<feature type="signal peptide" evidence="1">
    <location>
        <begin position="1"/>
        <end position="19"/>
    </location>
</feature>
<dbReference type="AlphaFoldDB" id="A0A1N7IKR8"/>
<keyword evidence="1" id="KW-0732">Signal</keyword>
<sequence length="272" mass="28550">MKKINYTLLFLAAFNPLSAQVLITAGNALSPTANSQAVLELYAQNKDKGLLMPKVSLAATNAPNPFPSHMAGMTVYNTNTTAAALTGVTPGFYYNDGTSWNRLEVQLPTVGDIKYSSTPGDQDGWYLLDGRAISGLPSTVQSRAVSLGFATVLPNSADRYLKSKSASETLGAISGNTSVALTQANLPNITYNATTTTNGAHTHAYNDRASGTTNSIEAGSTKTVVDNDSTTSTTSNAGAHNHTFSVATGGTNTALNLQPKYLSAYMFVYLGQ</sequence>